<dbReference type="SUPFAM" id="SSF48013">
    <property type="entry name" value="NusB-like"/>
    <property type="match status" value="1"/>
</dbReference>
<reference evidence="9 11" key="3">
    <citation type="submission" date="2019-07" db="EMBL/GenBank/DDBJ databases">
        <title>Criibacterium bergeronii gen. nov., sp. nov. isolated from human clinical samples.</title>
        <authorList>
            <person name="Maheux A.F."/>
            <person name="Boudreau D.K."/>
            <person name="Berube E."/>
            <person name="Brodeur S."/>
            <person name="Bernard K.A."/>
            <person name="Abed J.Y."/>
            <person name="Ducrey E."/>
            <person name="Guay E.F."/>
            <person name="Raymond F."/>
            <person name="Corbeil J."/>
            <person name="Domingo M.-C."/>
            <person name="Roy P.H."/>
            <person name="Boissinot M."/>
            <person name="Tocheva E.I."/>
            <person name="Omar R.F."/>
        </authorList>
    </citation>
    <scope>NUCLEOTIDE SEQUENCE [LARGE SCALE GENOMIC DNA]</scope>
    <source>
        <strain evidence="9 11">CCRI-24246</strain>
    </source>
</reference>
<evidence type="ECO:0000256" key="6">
    <source>
        <dbReference type="HAMAP-Rule" id="MF_00073"/>
    </source>
</evidence>
<dbReference type="OrthoDB" id="9811381at2"/>
<evidence type="ECO:0000256" key="5">
    <source>
        <dbReference type="ARBA" id="ARBA00023163"/>
    </source>
</evidence>
<gene>
    <name evidence="6 8" type="primary">nusB</name>
    <name evidence="8" type="ORF">BBG48_001490</name>
    <name evidence="9" type="ORF">FL857_05815</name>
</gene>
<dbReference type="PANTHER" id="PTHR11078">
    <property type="entry name" value="N UTILIZATION SUBSTANCE PROTEIN B-RELATED"/>
    <property type="match status" value="1"/>
</dbReference>
<dbReference type="EMBL" id="MBEW02000002">
    <property type="protein sequence ID" value="RDY22044.1"/>
    <property type="molecule type" value="Genomic_DNA"/>
</dbReference>
<evidence type="ECO:0000313" key="8">
    <source>
        <dbReference type="EMBL" id="RDY22044.1"/>
    </source>
</evidence>
<dbReference type="GO" id="GO:0005829">
    <property type="term" value="C:cytosol"/>
    <property type="evidence" value="ECO:0007669"/>
    <property type="project" value="TreeGrafter"/>
</dbReference>
<keyword evidence="5 6" id="KW-0804">Transcription</keyword>
<evidence type="ECO:0000256" key="4">
    <source>
        <dbReference type="ARBA" id="ARBA00023015"/>
    </source>
</evidence>
<protein>
    <recommendedName>
        <fullName evidence="6">Transcription antitermination protein NusB</fullName>
    </recommendedName>
    <alternativeName>
        <fullName evidence="6">Antitermination factor NusB</fullName>
    </alternativeName>
</protein>
<dbReference type="GO" id="GO:0006353">
    <property type="term" value="P:DNA-templated transcription termination"/>
    <property type="evidence" value="ECO:0007669"/>
    <property type="project" value="UniProtKB-UniRule"/>
</dbReference>
<dbReference type="EMBL" id="VJXW01000007">
    <property type="protein sequence ID" value="TRW26202.1"/>
    <property type="molecule type" value="Genomic_DNA"/>
</dbReference>
<dbReference type="NCBIfam" id="TIGR01951">
    <property type="entry name" value="nusB"/>
    <property type="match status" value="1"/>
</dbReference>
<feature type="domain" description="NusB/RsmB/TIM44" evidence="7">
    <location>
        <begin position="16"/>
        <end position="139"/>
    </location>
</feature>
<proteinExistence type="inferred from homology"/>
<sequence>MQDLNNQKTNTKSGRHKQRTNAMKIIYQLIFNDDFEEVVPIYFEENEIDRLSATYLNEILDIFKQNKSEVDDILENSLHENWNIKRLSKIDLAILRVAIIEMQFLKAPYKVVINEAVELAKEYSDEESYGFVNGVLKTYLQKYQGEQSDEA</sequence>
<evidence type="ECO:0000313" key="9">
    <source>
        <dbReference type="EMBL" id="TRW26202.1"/>
    </source>
</evidence>
<dbReference type="InterPro" id="IPR011605">
    <property type="entry name" value="NusB_fam"/>
</dbReference>
<dbReference type="Proteomes" id="UP000319424">
    <property type="component" value="Unassembled WGS sequence"/>
</dbReference>
<dbReference type="PANTHER" id="PTHR11078:SF3">
    <property type="entry name" value="ANTITERMINATION NUSB DOMAIN-CONTAINING PROTEIN"/>
    <property type="match status" value="1"/>
</dbReference>
<dbReference type="Proteomes" id="UP000093352">
    <property type="component" value="Unassembled WGS sequence"/>
</dbReference>
<comment type="similarity">
    <text evidence="1 6">Belongs to the NusB family.</text>
</comment>
<dbReference type="InterPro" id="IPR006027">
    <property type="entry name" value="NusB_RsmB_TIM44"/>
</dbReference>
<comment type="caution">
    <text evidence="8">The sequence shown here is derived from an EMBL/GenBank/DDBJ whole genome shotgun (WGS) entry which is preliminary data.</text>
</comment>
<evidence type="ECO:0000256" key="3">
    <source>
        <dbReference type="ARBA" id="ARBA00022884"/>
    </source>
</evidence>
<accession>A0A1C0AGH5</accession>
<reference evidence="8" key="2">
    <citation type="submission" date="2018-07" db="EMBL/GenBank/DDBJ databases">
        <authorList>
            <person name="Quirk P.G."/>
            <person name="Krulwich T.A."/>
        </authorList>
    </citation>
    <scope>NUCLEOTIDE SEQUENCE</scope>
    <source>
        <strain evidence="8">CCRI-22567</strain>
    </source>
</reference>
<dbReference type="Pfam" id="PF01029">
    <property type="entry name" value="NusB"/>
    <property type="match status" value="1"/>
</dbReference>
<reference evidence="8 10" key="1">
    <citation type="journal article" date="2016" name="Genome Announc.">
        <title>Draft Genome Sequence of Criibacterium bergeronii gen. nov., sp. nov., Strain CCRI-22567T, Isolated from a Vaginal Sample from a Woman with Bacterial Vaginosis.</title>
        <authorList>
            <person name="Maheux A.F."/>
            <person name="Berube E."/>
            <person name="Boudreau D.K."/>
            <person name="Raymond F."/>
            <person name="Corbeil J."/>
            <person name="Roy P.H."/>
            <person name="Boissinot M."/>
            <person name="Omar R.F."/>
        </authorList>
    </citation>
    <scope>NUCLEOTIDE SEQUENCE [LARGE SCALE GENOMIC DNA]</scope>
    <source>
        <strain evidence="8 10">CCRI-22567</strain>
    </source>
</reference>
<keyword evidence="4 6" id="KW-0805">Transcription regulation</keyword>
<dbReference type="GO" id="GO:0003723">
    <property type="term" value="F:RNA binding"/>
    <property type="evidence" value="ECO:0007669"/>
    <property type="project" value="UniProtKB-UniRule"/>
</dbReference>
<keyword evidence="10" id="KW-1185">Reference proteome</keyword>
<dbReference type="Gene3D" id="1.10.940.10">
    <property type="entry name" value="NusB-like"/>
    <property type="match status" value="1"/>
</dbReference>
<evidence type="ECO:0000313" key="10">
    <source>
        <dbReference type="Proteomes" id="UP000093352"/>
    </source>
</evidence>
<evidence type="ECO:0000313" key="11">
    <source>
        <dbReference type="Proteomes" id="UP000319424"/>
    </source>
</evidence>
<dbReference type="AlphaFoldDB" id="A0A1C0AGH5"/>
<evidence type="ECO:0000256" key="1">
    <source>
        <dbReference type="ARBA" id="ARBA00005952"/>
    </source>
</evidence>
<name>A0A1C0AGH5_9FIRM</name>
<keyword evidence="2 6" id="KW-0889">Transcription antitermination</keyword>
<dbReference type="GO" id="GO:0031564">
    <property type="term" value="P:transcription antitermination"/>
    <property type="evidence" value="ECO:0007669"/>
    <property type="project" value="UniProtKB-KW"/>
</dbReference>
<dbReference type="HAMAP" id="MF_00073">
    <property type="entry name" value="NusB"/>
    <property type="match status" value="1"/>
</dbReference>
<comment type="function">
    <text evidence="6">Involved in transcription antitermination. Required for transcription of ribosomal RNA (rRNA) genes. Binds specifically to the boxA antiterminator sequence of the ribosomal RNA (rrn) operons.</text>
</comment>
<dbReference type="InterPro" id="IPR035926">
    <property type="entry name" value="NusB-like_sf"/>
</dbReference>
<dbReference type="RefSeq" id="WP_068913797.1">
    <property type="nucleotide sequence ID" value="NZ_MBEW02000002.1"/>
</dbReference>
<evidence type="ECO:0000256" key="2">
    <source>
        <dbReference type="ARBA" id="ARBA00022814"/>
    </source>
</evidence>
<evidence type="ECO:0000259" key="7">
    <source>
        <dbReference type="Pfam" id="PF01029"/>
    </source>
</evidence>
<organism evidence="8 10">
    <name type="scientific">Criibacterium bergeronii</name>
    <dbReference type="NCBI Taxonomy" id="1871336"/>
    <lineage>
        <taxon>Bacteria</taxon>
        <taxon>Bacillati</taxon>
        <taxon>Bacillota</taxon>
        <taxon>Clostridia</taxon>
        <taxon>Peptostreptococcales</taxon>
        <taxon>Filifactoraceae</taxon>
        <taxon>Criibacterium</taxon>
    </lineage>
</organism>
<dbReference type="STRING" id="1871336.BBG48_07920"/>
<keyword evidence="3 6" id="KW-0694">RNA-binding</keyword>